<dbReference type="EMBL" id="JAGFNZ010000001">
    <property type="protein sequence ID" value="MBW7571946.1"/>
    <property type="molecule type" value="Genomic_DNA"/>
</dbReference>
<dbReference type="RefSeq" id="WP_219964317.1">
    <property type="nucleotide sequence ID" value="NZ_JAGFNZ010000001.1"/>
</dbReference>
<accession>A0ABS7DKW9</accession>
<reference evidence="1 2" key="1">
    <citation type="submission" date="2021-03" db="EMBL/GenBank/DDBJ databases">
        <title>Caproiciproducens sp. nov. isolated from feces of cow.</title>
        <authorList>
            <person name="Choi J.-Y."/>
        </authorList>
    </citation>
    <scope>NUCLEOTIDE SEQUENCE [LARGE SCALE GENOMIC DNA]</scope>
    <source>
        <strain evidence="1 2">AGMB10547</strain>
    </source>
</reference>
<evidence type="ECO:0000313" key="2">
    <source>
        <dbReference type="Proteomes" id="UP000719942"/>
    </source>
</evidence>
<comment type="caution">
    <text evidence="1">The sequence shown here is derived from an EMBL/GenBank/DDBJ whole genome shotgun (WGS) entry which is preliminary data.</text>
</comment>
<name>A0ABS7DKW9_9FIRM</name>
<evidence type="ECO:0000313" key="1">
    <source>
        <dbReference type="EMBL" id="MBW7571946.1"/>
    </source>
</evidence>
<sequence>MENMEYFTLRLPCSHEDKTESLQTMRKLSCFLTVARADGFLALEPFLEQETDLLIKACLLDILDGLDGTELEQRFRGYLAAGDYRGKDFLQAVVVLKGFLLLQACQTPEIFWKELQGFFGADFALEYREAFRLEQTKGK</sequence>
<organism evidence="1 2">
    <name type="scientific">Caproiciproducens faecalis</name>
    <dbReference type="NCBI Taxonomy" id="2820301"/>
    <lineage>
        <taxon>Bacteria</taxon>
        <taxon>Bacillati</taxon>
        <taxon>Bacillota</taxon>
        <taxon>Clostridia</taxon>
        <taxon>Eubacteriales</taxon>
        <taxon>Acutalibacteraceae</taxon>
        <taxon>Caproiciproducens</taxon>
    </lineage>
</organism>
<keyword evidence="2" id="KW-1185">Reference proteome</keyword>
<dbReference type="Proteomes" id="UP000719942">
    <property type="component" value="Unassembled WGS sequence"/>
</dbReference>
<protein>
    <submittedName>
        <fullName evidence="1">Uncharacterized protein</fullName>
    </submittedName>
</protein>
<proteinExistence type="predicted"/>
<gene>
    <name evidence="1" type="ORF">J5W02_03900</name>
</gene>